<dbReference type="AlphaFoldDB" id="A0A540VPE7"/>
<gene>
    <name evidence="2" type="ORF">FKY71_12715</name>
</gene>
<protein>
    <submittedName>
        <fullName evidence="2">Uncharacterized protein</fullName>
    </submittedName>
</protein>
<accession>A0A540VPE7</accession>
<sequence>MKKYLILAIGILAGPANAEDPNKMEVCAEVSSMAEAAAKARYRGVPMRKIMEVVQVFDMEGVAEAIVLDAYDLPDYHTEGAQDGAVREFGNEIFSICYRGIPE</sequence>
<dbReference type="Proteomes" id="UP000315400">
    <property type="component" value="Unassembled WGS sequence"/>
</dbReference>
<evidence type="ECO:0000313" key="2">
    <source>
        <dbReference type="EMBL" id="TQE98644.1"/>
    </source>
</evidence>
<dbReference type="EMBL" id="VIFK01000160">
    <property type="protein sequence ID" value="TQE98644.1"/>
    <property type="molecule type" value="Genomic_DNA"/>
</dbReference>
<keyword evidence="1" id="KW-0732">Signal</keyword>
<evidence type="ECO:0000256" key="1">
    <source>
        <dbReference type="SAM" id="SignalP"/>
    </source>
</evidence>
<proteinExistence type="predicted"/>
<evidence type="ECO:0000313" key="3">
    <source>
        <dbReference type="Proteomes" id="UP000315400"/>
    </source>
</evidence>
<feature type="signal peptide" evidence="1">
    <location>
        <begin position="1"/>
        <end position="18"/>
    </location>
</feature>
<comment type="caution">
    <text evidence="2">The sequence shown here is derived from an EMBL/GenBank/DDBJ whole genome shotgun (WGS) entry which is preliminary data.</text>
</comment>
<organism evidence="2 3">
    <name type="scientific">Spiribacter salinus</name>
    <dbReference type="NCBI Taxonomy" id="1335746"/>
    <lineage>
        <taxon>Bacteria</taxon>
        <taxon>Pseudomonadati</taxon>
        <taxon>Pseudomonadota</taxon>
        <taxon>Gammaproteobacteria</taxon>
        <taxon>Chromatiales</taxon>
        <taxon>Ectothiorhodospiraceae</taxon>
        <taxon>Spiribacter</taxon>
    </lineage>
</organism>
<name>A0A540VPE7_9GAMM</name>
<feature type="chain" id="PRO_5021735701" evidence="1">
    <location>
        <begin position="19"/>
        <end position="103"/>
    </location>
</feature>
<reference evidence="2 3" key="1">
    <citation type="submission" date="2019-06" db="EMBL/GenBank/DDBJ databases">
        <title>Metagenome assembled Genome of Spiribacter salinus SL48-SHIP from the microbial mat of Salt Lake 48 (Novosibirsk region, Russia).</title>
        <authorList>
            <person name="Shipova A."/>
            <person name="Rozanov A.S."/>
            <person name="Bryanskaya A.V."/>
            <person name="Peltek S.E."/>
        </authorList>
    </citation>
    <scope>NUCLEOTIDE SEQUENCE [LARGE SCALE GENOMIC DNA]</scope>
    <source>
        <strain evidence="2">SL48-SHIP-2</strain>
    </source>
</reference>